<evidence type="ECO:0000313" key="3">
    <source>
        <dbReference type="EMBL" id="ROP84545.1"/>
    </source>
</evidence>
<reference evidence="3 4" key="1">
    <citation type="submission" date="2018-11" db="EMBL/GenBank/DDBJ databases">
        <title>Genomic Encyclopedia of Type Strains, Phase IV (KMG-IV): sequencing the most valuable type-strain genomes for metagenomic binning, comparative biology and taxonomic classification.</title>
        <authorList>
            <person name="Goeker M."/>
        </authorList>
    </citation>
    <scope>NUCLEOTIDE SEQUENCE [LARGE SCALE GENOMIC DNA]</scope>
    <source>
        <strain evidence="3 4">DSM 5900</strain>
    </source>
</reference>
<evidence type="ECO:0000259" key="2">
    <source>
        <dbReference type="Pfam" id="PF04389"/>
    </source>
</evidence>
<comment type="similarity">
    <text evidence="1">Belongs to the peptidase M28 family. M28B subfamily.</text>
</comment>
<dbReference type="RefSeq" id="WP_170216595.1">
    <property type="nucleotide sequence ID" value="NZ_AP019700.1"/>
</dbReference>
<evidence type="ECO:0000256" key="1">
    <source>
        <dbReference type="ARBA" id="ARBA00005634"/>
    </source>
</evidence>
<keyword evidence="4" id="KW-1185">Reference proteome</keyword>
<gene>
    <name evidence="3" type="ORF">EDC65_3899</name>
</gene>
<dbReference type="InterPro" id="IPR007484">
    <property type="entry name" value="Peptidase_M28"/>
</dbReference>
<dbReference type="EMBL" id="RJKX01000015">
    <property type="protein sequence ID" value="ROP84545.1"/>
    <property type="molecule type" value="Genomic_DNA"/>
</dbReference>
<proteinExistence type="inferred from homology"/>
<dbReference type="SUPFAM" id="SSF52025">
    <property type="entry name" value="PA domain"/>
    <property type="match status" value="1"/>
</dbReference>
<dbReference type="AlphaFoldDB" id="A0A3N1L581"/>
<protein>
    <submittedName>
        <fullName evidence="3">PA domain-containing protein</fullName>
    </submittedName>
</protein>
<comment type="caution">
    <text evidence="3">The sequence shown here is derived from an EMBL/GenBank/DDBJ whole genome shotgun (WGS) entry which is preliminary data.</text>
</comment>
<dbReference type="InterPro" id="IPR046450">
    <property type="entry name" value="PA_dom_sf"/>
</dbReference>
<name>A0A3N1L581_9PROT</name>
<sequence>MPDHTIAEQAILDQLSVANVERTTIQIGEEIPSRLAGSENGRRMAEYSRDRMLADGIEARVHAFPGLVSFPGPARLRVTAPVEMEIEANTLGHSEPIENMTGEVVYVGSGAYADYVGLDVRGRIILTELSYAPARHEKQRIAAEMGAAAAIMMNWGRPEDTAVPFGSVKPAWGNPTPETFRDEMPTIPCIATARSTGLKLKALCEAGPVTVELSAIVDNRWTPVHLTEGVIPGTRSDDFVVLAGHQDSWPGPASTDNASGNAVILELMRVFHQNRHKLRRGITAGFWTGHETGTMVGSTWYVDRNWRRLRDHAVGYILIDQPSCTGTMRWGASSNVELKRFHQAIEGRLLGNRSYSWERKKKHGDCSMFGMGIPMIFAMGQFSEQELKETALANWGWWHHTLDCTIDKVDFEFMVDHLRIYAAYLWELCTAVVLPYAYTESAQQFVKRLEDLSPAGEAIGMDEALAAARKLHAQAVAFDAFCDGWRTHYAAAPAANEAGGDEAAADAINLAMKRVNRLLIPLSSTVRGTYEHDAYGLTAQTTVLPALYEVGVLASQETPARWMLETKLRREVNRTADTLQDATELLADTMARWPR</sequence>
<dbReference type="SUPFAM" id="SSF53187">
    <property type="entry name" value="Zn-dependent exopeptidases"/>
    <property type="match status" value="1"/>
</dbReference>
<dbReference type="Proteomes" id="UP000278222">
    <property type="component" value="Unassembled WGS sequence"/>
</dbReference>
<accession>A0A3N1L581</accession>
<dbReference type="Gene3D" id="1.20.930.40">
    <property type="entry name" value="Transferrin receptor-like, dimerisation domain"/>
    <property type="match status" value="1"/>
</dbReference>
<dbReference type="Pfam" id="PF04389">
    <property type="entry name" value="Peptidase_M28"/>
    <property type="match status" value="1"/>
</dbReference>
<dbReference type="InterPro" id="IPR036757">
    <property type="entry name" value="TFR-like_dimer_dom_sf"/>
</dbReference>
<evidence type="ECO:0000313" key="4">
    <source>
        <dbReference type="Proteomes" id="UP000278222"/>
    </source>
</evidence>
<dbReference type="PANTHER" id="PTHR10404">
    <property type="entry name" value="N-ACETYLATED-ALPHA-LINKED ACIDIC DIPEPTIDASE"/>
    <property type="match status" value="1"/>
</dbReference>
<dbReference type="InterPro" id="IPR039373">
    <property type="entry name" value="Peptidase_M28B"/>
</dbReference>
<dbReference type="Gene3D" id="3.50.30.30">
    <property type="match status" value="1"/>
</dbReference>
<dbReference type="PANTHER" id="PTHR10404:SF46">
    <property type="entry name" value="VACUOLAR PROTEIN SORTING-ASSOCIATED PROTEIN 70"/>
    <property type="match status" value="1"/>
</dbReference>
<organism evidence="3 4">
    <name type="scientific">Stella humosa</name>
    <dbReference type="NCBI Taxonomy" id="94"/>
    <lineage>
        <taxon>Bacteria</taxon>
        <taxon>Pseudomonadati</taxon>
        <taxon>Pseudomonadota</taxon>
        <taxon>Alphaproteobacteria</taxon>
        <taxon>Rhodospirillales</taxon>
        <taxon>Stellaceae</taxon>
        <taxon>Stella</taxon>
    </lineage>
</organism>
<feature type="domain" description="Peptidase M28" evidence="2">
    <location>
        <begin position="231"/>
        <end position="320"/>
    </location>
</feature>
<dbReference type="Gene3D" id="3.40.630.10">
    <property type="entry name" value="Zn peptidases"/>
    <property type="match status" value="1"/>
</dbReference>